<proteinExistence type="predicted"/>
<dbReference type="EMBL" id="JAOQNS010000008">
    <property type="protein sequence ID" value="MCW2308701.1"/>
    <property type="molecule type" value="Genomic_DNA"/>
</dbReference>
<keyword evidence="2" id="KW-0472">Membrane</keyword>
<comment type="caution">
    <text evidence="3">The sequence shown here is derived from an EMBL/GenBank/DDBJ whole genome shotgun (WGS) entry which is preliminary data.</text>
</comment>
<evidence type="ECO:0000256" key="2">
    <source>
        <dbReference type="SAM" id="Phobius"/>
    </source>
</evidence>
<keyword evidence="4" id="KW-1185">Reference proteome</keyword>
<organism evidence="3 4">
    <name type="scientific">Rhodobium gokarnense</name>
    <dbReference type="NCBI Taxonomy" id="364296"/>
    <lineage>
        <taxon>Bacteria</taxon>
        <taxon>Pseudomonadati</taxon>
        <taxon>Pseudomonadota</taxon>
        <taxon>Alphaproteobacteria</taxon>
        <taxon>Hyphomicrobiales</taxon>
        <taxon>Rhodobiaceae</taxon>
        <taxon>Rhodobium</taxon>
    </lineage>
</organism>
<protein>
    <recommendedName>
        <fullName evidence="5">DUF2628 domain-containing protein</fullName>
    </recommendedName>
</protein>
<keyword evidence="2" id="KW-0812">Transmembrane</keyword>
<feature type="region of interest" description="Disordered" evidence="1">
    <location>
        <begin position="123"/>
        <end position="164"/>
    </location>
</feature>
<feature type="compositionally biased region" description="Basic and acidic residues" evidence="1">
    <location>
        <begin position="137"/>
        <end position="146"/>
    </location>
</feature>
<evidence type="ECO:0000313" key="3">
    <source>
        <dbReference type="EMBL" id="MCW2308701.1"/>
    </source>
</evidence>
<accession>A0ABT3HEK0</accession>
<sequence length="164" mass="18001">MAAFMVMTPPASGDPVSDAVKTAFVKDGFSWAALFFAPLWALYHGLWLVLTCWIVISLAIGAVGDFFSMGAGQVLSLAFSLLFALEANQLRRWTLQRRGWQLSGVVVGRDREEYERRYFDRLLAAGQPQDDPSTPAPERRRAEPPRARATGTGVIGSMPTPRGA</sequence>
<dbReference type="Pfam" id="PF10947">
    <property type="entry name" value="DUF2628"/>
    <property type="match status" value="1"/>
</dbReference>
<dbReference type="Proteomes" id="UP001209755">
    <property type="component" value="Unassembled WGS sequence"/>
</dbReference>
<evidence type="ECO:0000313" key="4">
    <source>
        <dbReference type="Proteomes" id="UP001209755"/>
    </source>
</evidence>
<gene>
    <name evidence="3" type="ORF">M2319_003047</name>
</gene>
<keyword evidence="2" id="KW-1133">Transmembrane helix</keyword>
<name>A0ABT3HEK0_9HYPH</name>
<feature type="transmembrane region" description="Helical" evidence="2">
    <location>
        <begin position="66"/>
        <end position="85"/>
    </location>
</feature>
<evidence type="ECO:0000256" key="1">
    <source>
        <dbReference type="SAM" id="MobiDB-lite"/>
    </source>
</evidence>
<dbReference type="RefSeq" id="WP_264602308.1">
    <property type="nucleotide sequence ID" value="NZ_JAOQNS010000008.1"/>
</dbReference>
<evidence type="ECO:0008006" key="5">
    <source>
        <dbReference type="Google" id="ProtNLM"/>
    </source>
</evidence>
<reference evidence="4" key="1">
    <citation type="submission" date="2023-07" db="EMBL/GenBank/DDBJ databases">
        <title>Genome sequencing of Purple Non-Sulfur Bacteria from various extreme environments.</title>
        <authorList>
            <person name="Mayer M."/>
        </authorList>
    </citation>
    <scope>NUCLEOTIDE SEQUENCE [LARGE SCALE GENOMIC DNA]</scope>
    <source>
        <strain evidence="4">DSM 17935</strain>
    </source>
</reference>
<dbReference type="InterPro" id="IPR024399">
    <property type="entry name" value="DUF2628"/>
</dbReference>
<feature type="transmembrane region" description="Helical" evidence="2">
    <location>
        <begin position="31"/>
        <end position="60"/>
    </location>
</feature>